<dbReference type="SMART" id="SM00388">
    <property type="entry name" value="HisKA"/>
    <property type="match status" value="1"/>
</dbReference>
<dbReference type="InterPro" id="IPR036890">
    <property type="entry name" value="HATPase_C_sf"/>
</dbReference>
<dbReference type="CDD" id="cd00082">
    <property type="entry name" value="HisKA"/>
    <property type="match status" value="1"/>
</dbReference>
<comment type="similarity">
    <text evidence="3">In the N-terminal section; belongs to the phytochrome family.</text>
</comment>
<evidence type="ECO:0000256" key="19">
    <source>
        <dbReference type="SAM" id="Coils"/>
    </source>
</evidence>
<dbReference type="Pfam" id="PF02518">
    <property type="entry name" value="HATPase_c"/>
    <property type="match status" value="1"/>
</dbReference>
<dbReference type="InterPro" id="IPR011006">
    <property type="entry name" value="CheY-like_superfamily"/>
</dbReference>
<dbReference type="SUPFAM" id="SSF47226">
    <property type="entry name" value="Histidine-containing phosphotransfer domain, HPT domain"/>
    <property type="match status" value="1"/>
</dbReference>
<evidence type="ECO:0000256" key="2">
    <source>
        <dbReference type="ARBA" id="ARBA00004651"/>
    </source>
</evidence>
<dbReference type="Pfam" id="PF00072">
    <property type="entry name" value="Response_reg"/>
    <property type="match status" value="2"/>
</dbReference>
<feature type="domain" description="Response regulatory" evidence="22">
    <location>
        <begin position="361"/>
        <end position="486"/>
    </location>
</feature>
<keyword evidence="7" id="KW-0808">Transferase</keyword>
<dbReference type="SUPFAM" id="SSF55874">
    <property type="entry name" value="ATPase domain of HSP90 chaperone/DNA topoisomerase II/histidine kinase"/>
    <property type="match status" value="1"/>
</dbReference>
<gene>
    <name evidence="23" type="ORF">AVDCRST_MAG77-5407</name>
</gene>
<dbReference type="GO" id="GO:0000155">
    <property type="term" value="F:phosphorelay sensor kinase activity"/>
    <property type="evidence" value="ECO:0007669"/>
    <property type="project" value="InterPro"/>
</dbReference>
<feature type="compositionally biased region" description="Pro residues" evidence="20">
    <location>
        <begin position="673"/>
        <end position="690"/>
    </location>
</feature>
<dbReference type="FunFam" id="3.30.565.10:FF:000010">
    <property type="entry name" value="Sensor histidine kinase RcsC"/>
    <property type="match status" value="1"/>
</dbReference>
<evidence type="ECO:0000256" key="20">
    <source>
        <dbReference type="SAM" id="MobiDB-lite"/>
    </source>
</evidence>
<dbReference type="AlphaFoldDB" id="A0A6J4K8B0"/>
<dbReference type="CDD" id="cd17546">
    <property type="entry name" value="REC_hyHK_CKI1_RcsC-like"/>
    <property type="match status" value="1"/>
</dbReference>
<evidence type="ECO:0000256" key="7">
    <source>
        <dbReference type="ARBA" id="ARBA00022679"/>
    </source>
</evidence>
<feature type="domain" description="Histidine kinase" evidence="21">
    <location>
        <begin position="107"/>
        <end position="344"/>
    </location>
</feature>
<dbReference type="SMART" id="SM00448">
    <property type="entry name" value="REC"/>
    <property type="match status" value="2"/>
</dbReference>
<keyword evidence="12" id="KW-1133">Transmembrane helix</keyword>
<dbReference type="SUPFAM" id="SSF47384">
    <property type="entry name" value="Homodimeric domain of signal transducing histidine kinase"/>
    <property type="match status" value="1"/>
</dbReference>
<evidence type="ECO:0000256" key="14">
    <source>
        <dbReference type="ARBA" id="ARBA00023136"/>
    </source>
</evidence>
<dbReference type="Gene3D" id="1.20.120.160">
    <property type="entry name" value="HPT domain"/>
    <property type="match status" value="1"/>
</dbReference>
<feature type="modified residue" description="4-aspartylphosphate" evidence="18">
    <location>
        <position position="415"/>
    </location>
</feature>
<dbReference type="InterPro" id="IPR003594">
    <property type="entry name" value="HATPase_dom"/>
</dbReference>
<evidence type="ECO:0000259" key="22">
    <source>
        <dbReference type="PROSITE" id="PS50110"/>
    </source>
</evidence>
<evidence type="ECO:0000256" key="18">
    <source>
        <dbReference type="PROSITE-ProRule" id="PRU00169"/>
    </source>
</evidence>
<dbReference type="PROSITE" id="PS50109">
    <property type="entry name" value="HIS_KIN"/>
    <property type="match status" value="1"/>
</dbReference>
<feature type="domain" description="Response regulatory" evidence="22">
    <location>
        <begin position="513"/>
        <end position="632"/>
    </location>
</feature>
<evidence type="ECO:0000256" key="5">
    <source>
        <dbReference type="ARBA" id="ARBA00022475"/>
    </source>
</evidence>
<keyword evidence="19" id="KW-0175">Coiled coil</keyword>
<protein>
    <recommendedName>
        <fullName evidence="17">Circadian input-output histidine kinase CikA</fullName>
        <ecNumber evidence="4">2.7.13.3</ecNumber>
    </recommendedName>
    <alternativeName>
        <fullName evidence="16">Sensory/regulatory protein RpfC</fullName>
    </alternativeName>
</protein>
<dbReference type="Gene3D" id="1.10.287.130">
    <property type="match status" value="1"/>
</dbReference>
<reference evidence="23" key="1">
    <citation type="submission" date="2020-02" db="EMBL/GenBank/DDBJ databases">
        <authorList>
            <person name="Meier V. D."/>
        </authorList>
    </citation>
    <scope>NUCLEOTIDE SEQUENCE</scope>
    <source>
        <strain evidence="23">AVDCRST_MAG77</strain>
    </source>
</reference>
<dbReference type="Gene3D" id="3.30.565.10">
    <property type="entry name" value="Histidine kinase-like ATPase, C-terminal domain"/>
    <property type="match status" value="1"/>
</dbReference>
<dbReference type="PANTHER" id="PTHR45339">
    <property type="entry name" value="HYBRID SIGNAL TRANSDUCTION HISTIDINE KINASE J"/>
    <property type="match status" value="1"/>
</dbReference>
<evidence type="ECO:0000256" key="3">
    <source>
        <dbReference type="ARBA" id="ARBA00006402"/>
    </source>
</evidence>
<comment type="catalytic activity">
    <reaction evidence="1">
        <text>ATP + protein L-histidine = ADP + protein N-phospho-L-histidine.</text>
        <dbReference type="EC" id="2.7.13.3"/>
    </reaction>
</comment>
<dbReference type="PRINTS" id="PR00344">
    <property type="entry name" value="BCTRLSENSOR"/>
</dbReference>
<dbReference type="InterPro" id="IPR004358">
    <property type="entry name" value="Sig_transdc_His_kin-like_C"/>
</dbReference>
<evidence type="ECO:0000259" key="21">
    <source>
        <dbReference type="PROSITE" id="PS50109"/>
    </source>
</evidence>
<evidence type="ECO:0000256" key="16">
    <source>
        <dbReference type="ARBA" id="ARBA00068150"/>
    </source>
</evidence>
<dbReference type="Gene3D" id="3.40.50.2300">
    <property type="match status" value="2"/>
</dbReference>
<keyword evidence="14" id="KW-0472">Membrane</keyword>
<evidence type="ECO:0000313" key="23">
    <source>
        <dbReference type="EMBL" id="CAA9298882.1"/>
    </source>
</evidence>
<dbReference type="SUPFAM" id="SSF52172">
    <property type="entry name" value="CheY-like"/>
    <property type="match status" value="2"/>
</dbReference>
<dbReference type="GO" id="GO:0005524">
    <property type="term" value="F:ATP binding"/>
    <property type="evidence" value="ECO:0007669"/>
    <property type="project" value="UniProtKB-KW"/>
</dbReference>
<name>A0A6J4K8B0_9CHLR</name>
<keyword evidence="11" id="KW-0067">ATP-binding</keyword>
<keyword evidence="8" id="KW-0812">Transmembrane</keyword>
<keyword evidence="10 23" id="KW-0418">Kinase</keyword>
<dbReference type="InterPro" id="IPR036641">
    <property type="entry name" value="HPT_dom_sf"/>
</dbReference>
<dbReference type="SMART" id="SM00387">
    <property type="entry name" value="HATPase_c"/>
    <property type="match status" value="1"/>
</dbReference>
<feature type="region of interest" description="Disordered" evidence="20">
    <location>
        <begin position="630"/>
        <end position="691"/>
    </location>
</feature>
<dbReference type="EC" id="2.7.13.3" evidence="4"/>
<feature type="modified residue" description="4-aspartylphosphate" evidence="18">
    <location>
        <position position="562"/>
    </location>
</feature>
<keyword evidence="13" id="KW-0902">Two-component regulatory system</keyword>
<keyword evidence="6 18" id="KW-0597">Phosphoprotein</keyword>
<feature type="coiled-coil region" evidence="19">
    <location>
        <begin position="52"/>
        <end position="100"/>
    </location>
</feature>
<dbReference type="PANTHER" id="PTHR45339:SF1">
    <property type="entry name" value="HYBRID SIGNAL TRANSDUCTION HISTIDINE KINASE J"/>
    <property type="match status" value="1"/>
</dbReference>
<dbReference type="FunFam" id="1.10.287.130:FF:000002">
    <property type="entry name" value="Two-component osmosensing histidine kinase"/>
    <property type="match status" value="1"/>
</dbReference>
<keyword evidence="5" id="KW-1003">Cell membrane</keyword>
<comment type="subunit">
    <text evidence="15">At low DSF concentrations, interacts with RpfF.</text>
</comment>
<dbReference type="PROSITE" id="PS50110">
    <property type="entry name" value="RESPONSE_REGULATORY"/>
    <property type="match status" value="2"/>
</dbReference>
<dbReference type="CDD" id="cd16922">
    <property type="entry name" value="HATPase_EvgS-ArcB-TorS-like"/>
    <property type="match status" value="1"/>
</dbReference>
<evidence type="ECO:0000256" key="17">
    <source>
        <dbReference type="ARBA" id="ARBA00074306"/>
    </source>
</evidence>
<comment type="subcellular location">
    <subcellularLocation>
        <location evidence="2">Cell membrane</location>
        <topology evidence="2">Multi-pass membrane protein</topology>
    </subcellularLocation>
</comment>
<sequence>MTEQPPAADDPRVEHILDLITRLSAGEREVEGAPSGRGDALDAIIVGLDMLGQELDAALEASERHVIELEERVRERTREIQAAKREAEAAREAAEAASRAKSAFLANMSHEIRTPMNAILGMAELLTETPLTPEQREYVAIFRRAGDSLLALINDILDLAKVEAGQLELEAAGFDPGALAEDVAEVMAAEAHAGGLELACEVAPDVPAAVRSDPLRLRQVLLNLLSNAIKFTEHGEVTLRVERVDGRHGRPQGCEDGSVATKSDHRAWLAYSVRDTGIGVDPGKLASIFDAFTQADVSTARRYGGTGLGLTIVKRITELLGGTVSAESTPGHGSLFTVTLPVEAPAAEVAPPEPVDLAGARALVVDDNVTNRVIVARLLATHGATVEEADSGMAALAALRASSGARAPYDLVLLDRGMPDLDGFEVVVHARAEAGGGDAAVAHTILMLTSDEWAGDAARARALGFAGYLVKPVKRAALLAAAAGALGRPLRASARAPGLPLPSVGTNPPQPLRLLLADDSADNRRLVQLYLSQLPYLLETVEDGAAALKAVQEGEYDLVLMDVHMPGMDGLTSTRAIRAWEQARGRPRTPVVAITASAMQEDVQRALAADCDAHLAKPVSKTALLETIGRLAARRGRPPGPERRRPPGPRIRAGRQTRTIGGARGEGPKASPGAPPPPSSGGAGPAPPSAGPVVVHVDPELAAVVNRFIASRWADTRDIPALLADGDYDAIWTRGHQLKGNGTAFGFGFLSELGVQLGAAARSRDPDAVRRCVSSLEDYLARLHVRLEERGAGGHV</sequence>
<evidence type="ECO:0000256" key="6">
    <source>
        <dbReference type="ARBA" id="ARBA00022553"/>
    </source>
</evidence>
<dbReference type="EMBL" id="CADCTC010000284">
    <property type="protein sequence ID" value="CAA9298882.1"/>
    <property type="molecule type" value="Genomic_DNA"/>
</dbReference>
<dbReference type="GO" id="GO:0005886">
    <property type="term" value="C:plasma membrane"/>
    <property type="evidence" value="ECO:0007669"/>
    <property type="project" value="UniProtKB-SubCell"/>
</dbReference>
<dbReference type="InterPro" id="IPR005467">
    <property type="entry name" value="His_kinase_dom"/>
</dbReference>
<keyword evidence="9" id="KW-0547">Nucleotide-binding</keyword>
<evidence type="ECO:0000256" key="11">
    <source>
        <dbReference type="ARBA" id="ARBA00022840"/>
    </source>
</evidence>
<evidence type="ECO:0000256" key="10">
    <source>
        <dbReference type="ARBA" id="ARBA00022777"/>
    </source>
</evidence>
<evidence type="ECO:0000256" key="15">
    <source>
        <dbReference type="ARBA" id="ARBA00064003"/>
    </source>
</evidence>
<dbReference type="CDD" id="cd00156">
    <property type="entry name" value="REC"/>
    <property type="match status" value="1"/>
</dbReference>
<evidence type="ECO:0000256" key="1">
    <source>
        <dbReference type="ARBA" id="ARBA00000085"/>
    </source>
</evidence>
<dbReference type="InterPro" id="IPR003661">
    <property type="entry name" value="HisK_dim/P_dom"/>
</dbReference>
<accession>A0A6J4K8B0</accession>
<evidence type="ECO:0000256" key="8">
    <source>
        <dbReference type="ARBA" id="ARBA00022692"/>
    </source>
</evidence>
<organism evidence="23">
    <name type="scientific">uncultured Chloroflexota bacterium</name>
    <dbReference type="NCBI Taxonomy" id="166587"/>
    <lineage>
        <taxon>Bacteria</taxon>
        <taxon>Bacillati</taxon>
        <taxon>Chloroflexota</taxon>
        <taxon>environmental samples</taxon>
    </lineage>
</organism>
<evidence type="ECO:0000256" key="9">
    <source>
        <dbReference type="ARBA" id="ARBA00022741"/>
    </source>
</evidence>
<dbReference type="InterPro" id="IPR001789">
    <property type="entry name" value="Sig_transdc_resp-reg_receiver"/>
</dbReference>
<evidence type="ECO:0000256" key="13">
    <source>
        <dbReference type="ARBA" id="ARBA00023012"/>
    </source>
</evidence>
<dbReference type="Pfam" id="PF00512">
    <property type="entry name" value="HisKA"/>
    <property type="match status" value="1"/>
</dbReference>
<dbReference type="InterPro" id="IPR036097">
    <property type="entry name" value="HisK_dim/P_sf"/>
</dbReference>
<proteinExistence type="inferred from homology"/>
<evidence type="ECO:0000256" key="12">
    <source>
        <dbReference type="ARBA" id="ARBA00022989"/>
    </source>
</evidence>
<evidence type="ECO:0000256" key="4">
    <source>
        <dbReference type="ARBA" id="ARBA00012438"/>
    </source>
</evidence>